<evidence type="ECO:0000256" key="1">
    <source>
        <dbReference type="SAM" id="SignalP"/>
    </source>
</evidence>
<accession>A0AAW0KY85</accession>
<protein>
    <recommendedName>
        <fullName evidence="4">Secreted protein</fullName>
    </recommendedName>
</protein>
<reference evidence="2 3" key="1">
    <citation type="journal article" date="2018" name="Sci. Data">
        <title>The draft genome sequence of cork oak.</title>
        <authorList>
            <person name="Ramos A.M."/>
            <person name="Usie A."/>
            <person name="Barbosa P."/>
            <person name="Barros P.M."/>
            <person name="Capote T."/>
            <person name="Chaves I."/>
            <person name="Simoes F."/>
            <person name="Abreu I."/>
            <person name="Carrasquinho I."/>
            <person name="Faro C."/>
            <person name="Guimaraes J.B."/>
            <person name="Mendonca D."/>
            <person name="Nobrega F."/>
            <person name="Rodrigues L."/>
            <person name="Saibo N.J.M."/>
            <person name="Varela M.C."/>
            <person name="Egas C."/>
            <person name="Matos J."/>
            <person name="Miguel C.M."/>
            <person name="Oliveira M.M."/>
            <person name="Ricardo C.P."/>
            <person name="Goncalves S."/>
        </authorList>
    </citation>
    <scope>NUCLEOTIDE SEQUENCE [LARGE SCALE GENOMIC DNA]</scope>
    <source>
        <strain evidence="3">cv. HL8</strain>
    </source>
</reference>
<feature type="chain" id="PRO_5043979294" description="Secreted protein" evidence="1">
    <location>
        <begin position="26"/>
        <end position="103"/>
    </location>
</feature>
<dbReference type="EMBL" id="PKMF04000189">
    <property type="protein sequence ID" value="KAK7844254.1"/>
    <property type="molecule type" value="Genomic_DNA"/>
</dbReference>
<dbReference type="AlphaFoldDB" id="A0AAW0KY85"/>
<feature type="signal peptide" evidence="1">
    <location>
        <begin position="1"/>
        <end position="25"/>
    </location>
</feature>
<sequence length="103" mass="11494">MFSVYRVCLVLCGIWSWDCWLSCLGAPLSPRQCHRGCSSVRLTVLCRSGWGKVDLCRSKSTGKALRIYSPILTYDLKISLYSLFGALRNMVLGLLAVVLRCTS</sequence>
<evidence type="ECO:0000313" key="2">
    <source>
        <dbReference type="EMBL" id="KAK7844254.1"/>
    </source>
</evidence>
<name>A0AAW0KY85_QUESU</name>
<organism evidence="2 3">
    <name type="scientific">Quercus suber</name>
    <name type="common">Cork oak</name>
    <dbReference type="NCBI Taxonomy" id="58331"/>
    <lineage>
        <taxon>Eukaryota</taxon>
        <taxon>Viridiplantae</taxon>
        <taxon>Streptophyta</taxon>
        <taxon>Embryophyta</taxon>
        <taxon>Tracheophyta</taxon>
        <taxon>Spermatophyta</taxon>
        <taxon>Magnoliopsida</taxon>
        <taxon>eudicotyledons</taxon>
        <taxon>Gunneridae</taxon>
        <taxon>Pentapetalae</taxon>
        <taxon>rosids</taxon>
        <taxon>fabids</taxon>
        <taxon>Fagales</taxon>
        <taxon>Fagaceae</taxon>
        <taxon>Quercus</taxon>
    </lineage>
</organism>
<proteinExistence type="predicted"/>
<evidence type="ECO:0008006" key="4">
    <source>
        <dbReference type="Google" id="ProtNLM"/>
    </source>
</evidence>
<dbReference type="Proteomes" id="UP000237347">
    <property type="component" value="Unassembled WGS sequence"/>
</dbReference>
<keyword evidence="3" id="KW-1185">Reference proteome</keyword>
<keyword evidence="1" id="KW-0732">Signal</keyword>
<evidence type="ECO:0000313" key="3">
    <source>
        <dbReference type="Proteomes" id="UP000237347"/>
    </source>
</evidence>
<gene>
    <name evidence="2" type="ORF">CFP56_011049</name>
</gene>
<comment type="caution">
    <text evidence="2">The sequence shown here is derived from an EMBL/GenBank/DDBJ whole genome shotgun (WGS) entry which is preliminary data.</text>
</comment>